<evidence type="ECO:0000259" key="8">
    <source>
        <dbReference type="PROSITE" id="PS50110"/>
    </source>
</evidence>
<sequence>MTTTVLLVDDQPLLRMGFRMVLDSQPDLRVVGEAGDGATAVRLTAELAPDVVLMDVRMPGVDGIEATRQIVASGGASKVLILTTFDLDRYAFAGLRAGASGFLLKDVPPDDLLAGIRTVAAGDAVVAPSTTRRLLDGFAHRLPDLDDTGSGPGHRPFGAGPGRDGADRLARLTDRERDVLGEVAAGLSNAEIASRLVLAEGTVKTHVGRILGKLELRDRVQAVVFAYEIGLVRPSANPPRHPD</sequence>
<gene>
    <name evidence="9" type="ORF">Ga0074812_14241</name>
</gene>
<evidence type="ECO:0000259" key="7">
    <source>
        <dbReference type="PROSITE" id="PS50043"/>
    </source>
</evidence>
<evidence type="ECO:0000313" key="10">
    <source>
        <dbReference type="Proteomes" id="UP000198802"/>
    </source>
</evidence>
<dbReference type="SUPFAM" id="SSF46894">
    <property type="entry name" value="C-terminal effector domain of the bipartite response regulators"/>
    <property type="match status" value="1"/>
</dbReference>
<dbReference type="InterPro" id="IPR001789">
    <property type="entry name" value="Sig_transdc_resp-reg_receiver"/>
</dbReference>
<dbReference type="InterPro" id="IPR016032">
    <property type="entry name" value="Sig_transdc_resp-reg_C-effctor"/>
</dbReference>
<dbReference type="PRINTS" id="PR00038">
    <property type="entry name" value="HTHLUXR"/>
</dbReference>
<evidence type="ECO:0000256" key="6">
    <source>
        <dbReference type="SAM" id="MobiDB-lite"/>
    </source>
</evidence>
<keyword evidence="10" id="KW-1185">Reference proteome</keyword>
<dbReference type="SMART" id="SM00421">
    <property type="entry name" value="HTH_LUXR"/>
    <property type="match status" value="1"/>
</dbReference>
<dbReference type="Pfam" id="PF00196">
    <property type="entry name" value="GerE"/>
    <property type="match status" value="1"/>
</dbReference>
<dbReference type="GO" id="GO:0006355">
    <property type="term" value="P:regulation of DNA-templated transcription"/>
    <property type="evidence" value="ECO:0007669"/>
    <property type="project" value="InterPro"/>
</dbReference>
<dbReference type="SMART" id="SM00448">
    <property type="entry name" value="REC"/>
    <property type="match status" value="1"/>
</dbReference>
<dbReference type="RefSeq" id="WP_091285682.1">
    <property type="nucleotide sequence ID" value="NZ_FAOZ01000042.1"/>
</dbReference>
<dbReference type="Gene3D" id="3.40.50.2300">
    <property type="match status" value="1"/>
</dbReference>
<evidence type="ECO:0000256" key="3">
    <source>
        <dbReference type="ARBA" id="ARBA00023125"/>
    </source>
</evidence>
<feature type="domain" description="Response regulatory" evidence="8">
    <location>
        <begin position="4"/>
        <end position="120"/>
    </location>
</feature>
<evidence type="ECO:0000313" key="9">
    <source>
        <dbReference type="EMBL" id="CUU60563.1"/>
    </source>
</evidence>
<feature type="domain" description="HTH luxR-type" evidence="7">
    <location>
        <begin position="165"/>
        <end position="230"/>
    </location>
</feature>
<dbReference type="PANTHER" id="PTHR43214">
    <property type="entry name" value="TWO-COMPONENT RESPONSE REGULATOR"/>
    <property type="match status" value="1"/>
</dbReference>
<dbReference type="InterPro" id="IPR039420">
    <property type="entry name" value="WalR-like"/>
</dbReference>
<protein>
    <submittedName>
        <fullName evidence="9">DNA-binding response regulator, NarL/FixJ family, contains REC and HTH domains</fullName>
    </submittedName>
</protein>
<dbReference type="EMBL" id="FAOZ01000042">
    <property type="protein sequence ID" value="CUU60563.1"/>
    <property type="molecule type" value="Genomic_DNA"/>
</dbReference>
<dbReference type="Proteomes" id="UP000198802">
    <property type="component" value="Unassembled WGS sequence"/>
</dbReference>
<proteinExistence type="predicted"/>
<evidence type="ECO:0000256" key="5">
    <source>
        <dbReference type="PROSITE-ProRule" id="PRU00169"/>
    </source>
</evidence>
<dbReference type="InterPro" id="IPR058245">
    <property type="entry name" value="NreC/VraR/RcsB-like_REC"/>
</dbReference>
<dbReference type="CDD" id="cd06170">
    <property type="entry name" value="LuxR_C_like"/>
    <property type="match status" value="1"/>
</dbReference>
<dbReference type="GO" id="GO:0003677">
    <property type="term" value="F:DNA binding"/>
    <property type="evidence" value="ECO:0007669"/>
    <property type="project" value="UniProtKB-KW"/>
</dbReference>
<dbReference type="PANTHER" id="PTHR43214:SF24">
    <property type="entry name" value="TRANSCRIPTIONAL REGULATORY PROTEIN NARL-RELATED"/>
    <property type="match status" value="1"/>
</dbReference>
<evidence type="ECO:0000256" key="1">
    <source>
        <dbReference type="ARBA" id="ARBA00022553"/>
    </source>
</evidence>
<dbReference type="Pfam" id="PF00072">
    <property type="entry name" value="Response_reg"/>
    <property type="match status" value="1"/>
</dbReference>
<feature type="region of interest" description="Disordered" evidence="6">
    <location>
        <begin position="145"/>
        <end position="167"/>
    </location>
</feature>
<keyword evidence="3 9" id="KW-0238">DNA-binding</keyword>
<dbReference type="SUPFAM" id="SSF52172">
    <property type="entry name" value="CheY-like"/>
    <property type="match status" value="1"/>
</dbReference>
<feature type="modified residue" description="4-aspartylphosphate" evidence="5">
    <location>
        <position position="55"/>
    </location>
</feature>
<organism evidence="9 10">
    <name type="scientific">Parafrankia irregularis</name>
    <dbReference type="NCBI Taxonomy" id="795642"/>
    <lineage>
        <taxon>Bacteria</taxon>
        <taxon>Bacillati</taxon>
        <taxon>Actinomycetota</taxon>
        <taxon>Actinomycetes</taxon>
        <taxon>Frankiales</taxon>
        <taxon>Frankiaceae</taxon>
        <taxon>Parafrankia</taxon>
    </lineage>
</organism>
<dbReference type="GO" id="GO:0000160">
    <property type="term" value="P:phosphorelay signal transduction system"/>
    <property type="evidence" value="ECO:0007669"/>
    <property type="project" value="InterPro"/>
</dbReference>
<accession>A0A0S4QYJ0</accession>
<dbReference type="InterPro" id="IPR000792">
    <property type="entry name" value="Tscrpt_reg_LuxR_C"/>
</dbReference>
<keyword evidence="1 5" id="KW-0597">Phosphoprotein</keyword>
<name>A0A0S4QYJ0_9ACTN</name>
<reference evidence="10" key="1">
    <citation type="submission" date="2015-11" db="EMBL/GenBank/DDBJ databases">
        <authorList>
            <person name="Varghese N."/>
        </authorList>
    </citation>
    <scope>NUCLEOTIDE SEQUENCE [LARGE SCALE GENOMIC DNA]</scope>
    <source>
        <strain evidence="10">DSM 45899</strain>
    </source>
</reference>
<keyword evidence="2" id="KW-0805">Transcription regulation</keyword>
<evidence type="ECO:0000256" key="4">
    <source>
        <dbReference type="ARBA" id="ARBA00023163"/>
    </source>
</evidence>
<dbReference type="PROSITE" id="PS00622">
    <property type="entry name" value="HTH_LUXR_1"/>
    <property type="match status" value="1"/>
</dbReference>
<dbReference type="PROSITE" id="PS50043">
    <property type="entry name" value="HTH_LUXR_2"/>
    <property type="match status" value="1"/>
</dbReference>
<dbReference type="InterPro" id="IPR011006">
    <property type="entry name" value="CheY-like_superfamily"/>
</dbReference>
<dbReference type="CDD" id="cd17535">
    <property type="entry name" value="REC_NarL-like"/>
    <property type="match status" value="1"/>
</dbReference>
<dbReference type="AlphaFoldDB" id="A0A0S4QYJ0"/>
<keyword evidence="4" id="KW-0804">Transcription</keyword>
<evidence type="ECO:0000256" key="2">
    <source>
        <dbReference type="ARBA" id="ARBA00023015"/>
    </source>
</evidence>
<dbReference type="PROSITE" id="PS50110">
    <property type="entry name" value="RESPONSE_REGULATORY"/>
    <property type="match status" value="1"/>
</dbReference>